<evidence type="ECO:0000256" key="1">
    <source>
        <dbReference type="ARBA" id="ARBA00022679"/>
    </source>
</evidence>
<feature type="domain" description="Methyltransferase" evidence="2">
    <location>
        <begin position="39"/>
        <end position="127"/>
    </location>
</feature>
<dbReference type="SUPFAM" id="SSF53335">
    <property type="entry name" value="S-adenosyl-L-methionine-dependent methyltransferases"/>
    <property type="match status" value="1"/>
</dbReference>
<gene>
    <name evidence="3" type="ORF">GCM10010411_39920</name>
</gene>
<dbReference type="Proteomes" id="UP001501509">
    <property type="component" value="Unassembled WGS sequence"/>
</dbReference>
<evidence type="ECO:0000313" key="3">
    <source>
        <dbReference type="EMBL" id="GAA2602147.1"/>
    </source>
</evidence>
<organism evidence="3 4">
    <name type="scientific">Actinomadura fulvescens</name>
    <dbReference type="NCBI Taxonomy" id="46160"/>
    <lineage>
        <taxon>Bacteria</taxon>
        <taxon>Bacillati</taxon>
        <taxon>Actinomycetota</taxon>
        <taxon>Actinomycetes</taxon>
        <taxon>Streptosporangiales</taxon>
        <taxon>Thermomonosporaceae</taxon>
        <taxon>Actinomadura</taxon>
    </lineage>
</organism>
<keyword evidence="4" id="KW-1185">Reference proteome</keyword>
<dbReference type="Pfam" id="PF13649">
    <property type="entry name" value="Methyltransf_25"/>
    <property type="match status" value="1"/>
</dbReference>
<dbReference type="EMBL" id="BAAATD010000005">
    <property type="protein sequence ID" value="GAA2602147.1"/>
    <property type="molecule type" value="Genomic_DNA"/>
</dbReference>
<dbReference type="InterPro" id="IPR041698">
    <property type="entry name" value="Methyltransf_25"/>
</dbReference>
<proteinExistence type="predicted"/>
<reference evidence="3 4" key="1">
    <citation type="journal article" date="2019" name="Int. J. Syst. Evol. Microbiol.">
        <title>The Global Catalogue of Microorganisms (GCM) 10K type strain sequencing project: providing services to taxonomists for standard genome sequencing and annotation.</title>
        <authorList>
            <consortium name="The Broad Institute Genomics Platform"/>
            <consortium name="The Broad Institute Genome Sequencing Center for Infectious Disease"/>
            <person name="Wu L."/>
            <person name="Ma J."/>
        </authorList>
    </citation>
    <scope>NUCLEOTIDE SEQUENCE [LARGE SCALE GENOMIC DNA]</scope>
    <source>
        <strain evidence="3 4">JCM 6833</strain>
    </source>
</reference>
<accession>A0ABN3PU14</accession>
<sequence>MFDEKYWEERYSSYEHVWSGQPNVQLVAEVADLPPGTALDAGCGEGADAVWLAERGWRVTAVDYSRTALERGATHDPTKSVEWVQGDAGTWEPGRRFDLVTSHYAHPGGSQREALFTRLAGMVAPGGTLLIVSHHPSDMETRPHAPQMPELFFTAEEVVELLPGDEWEIVTAEARLRTQKYPDGQEIAVQDTVLNARRRS</sequence>
<evidence type="ECO:0000259" key="2">
    <source>
        <dbReference type="Pfam" id="PF13649"/>
    </source>
</evidence>
<dbReference type="GO" id="GO:0032259">
    <property type="term" value="P:methylation"/>
    <property type="evidence" value="ECO:0007669"/>
    <property type="project" value="UniProtKB-KW"/>
</dbReference>
<keyword evidence="1" id="KW-0808">Transferase</keyword>
<protein>
    <submittedName>
        <fullName evidence="3">Class I SAM-dependent methyltransferase</fullName>
    </submittedName>
</protein>
<dbReference type="InterPro" id="IPR029063">
    <property type="entry name" value="SAM-dependent_MTases_sf"/>
</dbReference>
<evidence type="ECO:0000313" key="4">
    <source>
        <dbReference type="Proteomes" id="UP001501509"/>
    </source>
</evidence>
<dbReference type="CDD" id="cd02440">
    <property type="entry name" value="AdoMet_MTases"/>
    <property type="match status" value="1"/>
</dbReference>
<dbReference type="RefSeq" id="WP_344542911.1">
    <property type="nucleotide sequence ID" value="NZ_BAAATD010000005.1"/>
</dbReference>
<dbReference type="Gene3D" id="3.40.50.150">
    <property type="entry name" value="Vaccinia Virus protein VP39"/>
    <property type="match status" value="1"/>
</dbReference>
<name>A0ABN3PU14_9ACTN</name>
<dbReference type="GO" id="GO:0008168">
    <property type="term" value="F:methyltransferase activity"/>
    <property type="evidence" value="ECO:0007669"/>
    <property type="project" value="UniProtKB-KW"/>
</dbReference>
<dbReference type="PANTHER" id="PTHR43861">
    <property type="entry name" value="TRANS-ACONITATE 2-METHYLTRANSFERASE-RELATED"/>
    <property type="match status" value="1"/>
</dbReference>
<comment type="caution">
    <text evidence="3">The sequence shown here is derived from an EMBL/GenBank/DDBJ whole genome shotgun (WGS) entry which is preliminary data.</text>
</comment>
<keyword evidence="3" id="KW-0489">Methyltransferase</keyword>